<dbReference type="GO" id="GO:1901982">
    <property type="term" value="F:maltose binding"/>
    <property type="evidence" value="ECO:0007669"/>
    <property type="project" value="TreeGrafter"/>
</dbReference>
<dbReference type="PANTHER" id="PTHR30061">
    <property type="entry name" value="MALTOSE-BINDING PERIPLASMIC PROTEIN"/>
    <property type="match status" value="1"/>
</dbReference>
<dbReference type="Proteomes" id="UP000092876">
    <property type="component" value="Unassembled WGS sequence"/>
</dbReference>
<dbReference type="AlphaFoldDB" id="A0A1C3IH26"/>
<evidence type="ECO:0000256" key="5">
    <source>
        <dbReference type="ARBA" id="ARBA00030303"/>
    </source>
</evidence>
<name>A0A1C3IH26_9VIBR</name>
<dbReference type="GO" id="GO:0042597">
    <property type="term" value="C:periplasmic space"/>
    <property type="evidence" value="ECO:0007669"/>
    <property type="project" value="UniProtKB-SubCell"/>
</dbReference>
<dbReference type="EMBL" id="FLQP01000004">
    <property type="protein sequence ID" value="SBS60567.1"/>
    <property type="molecule type" value="Genomic_DNA"/>
</dbReference>
<organism evidence="7 8">
    <name type="scientific">Vibrio atlanticus</name>
    <dbReference type="NCBI Taxonomy" id="693153"/>
    <lineage>
        <taxon>Bacteria</taxon>
        <taxon>Pseudomonadati</taxon>
        <taxon>Pseudomonadota</taxon>
        <taxon>Gammaproteobacteria</taxon>
        <taxon>Vibrionales</taxon>
        <taxon>Vibrionaceae</taxon>
        <taxon>Vibrio</taxon>
    </lineage>
</organism>
<dbReference type="InterPro" id="IPR006059">
    <property type="entry name" value="SBP"/>
</dbReference>
<evidence type="ECO:0000256" key="2">
    <source>
        <dbReference type="ARBA" id="ARBA00022448"/>
    </source>
</evidence>
<evidence type="ECO:0000256" key="4">
    <source>
        <dbReference type="ARBA" id="ARBA00022729"/>
    </source>
</evidence>
<dbReference type="GO" id="GO:0055052">
    <property type="term" value="C:ATP-binding cassette (ABC) transporter complex, substrate-binding subunit-containing"/>
    <property type="evidence" value="ECO:0007669"/>
    <property type="project" value="TreeGrafter"/>
</dbReference>
<dbReference type="PANTHER" id="PTHR30061:SF50">
    <property type="entry name" value="MALTOSE_MALTODEXTRIN-BINDING PERIPLASMIC PROTEIN"/>
    <property type="match status" value="1"/>
</dbReference>
<feature type="chain" id="PRO_5013423846" description="Maltodextrin-binding protein" evidence="6">
    <location>
        <begin position="28"/>
        <end position="419"/>
    </location>
</feature>
<keyword evidence="3 6" id="KW-0762">Sugar transport</keyword>
<gene>
    <name evidence="7" type="primary">cycB</name>
    <name evidence="7" type="ORF">VAT7223_00224</name>
</gene>
<proteinExistence type="inferred from homology"/>
<dbReference type="PROSITE" id="PS01037">
    <property type="entry name" value="SBP_BACTERIAL_1"/>
    <property type="match status" value="1"/>
</dbReference>
<keyword evidence="4 6" id="KW-0732">Signal</keyword>
<feature type="signal peptide" evidence="6">
    <location>
        <begin position="1"/>
        <end position="27"/>
    </location>
</feature>
<accession>A0A1C3IH26</accession>
<comment type="function">
    <text evidence="6">Part of the ABC transporter complex MalEFGK involved in maltose/maltodextrin import. Binds maltose and higher maltodextrins.</text>
</comment>
<evidence type="ECO:0000256" key="1">
    <source>
        <dbReference type="ARBA" id="ARBA00008520"/>
    </source>
</evidence>
<evidence type="ECO:0000256" key="6">
    <source>
        <dbReference type="RuleBase" id="RU365005"/>
    </source>
</evidence>
<keyword evidence="6" id="KW-0574">Periplasm</keyword>
<keyword evidence="2 6" id="KW-0813">Transport</keyword>
<comment type="subcellular location">
    <subcellularLocation>
        <location evidence="6">Periplasm</location>
    </subcellularLocation>
</comment>
<dbReference type="SUPFAM" id="SSF53850">
    <property type="entry name" value="Periplasmic binding protein-like II"/>
    <property type="match status" value="1"/>
</dbReference>
<protein>
    <recommendedName>
        <fullName evidence="5 6">Maltodextrin-binding protein</fullName>
    </recommendedName>
</protein>
<evidence type="ECO:0000256" key="3">
    <source>
        <dbReference type="ARBA" id="ARBA00022597"/>
    </source>
</evidence>
<reference evidence="8" key="1">
    <citation type="submission" date="2016-06" db="EMBL/GenBank/DDBJ databases">
        <authorList>
            <person name="Rodrigo-Torres Lidia"/>
            <person name="Arahal R.David."/>
        </authorList>
    </citation>
    <scope>NUCLEOTIDE SEQUENCE [LARGE SCALE GENOMIC DNA]</scope>
    <source>
        <strain evidence="8">CECT 7223</strain>
    </source>
</reference>
<evidence type="ECO:0000313" key="8">
    <source>
        <dbReference type="Proteomes" id="UP000092876"/>
    </source>
</evidence>
<sequence length="419" mass="46058">MKNSGMKKNLFAAALMAATLTTSTLTAAADANADTIQPENGAELLIWTDKTTVDYMEYAAQSFNKELGYDIDFSFRGLAPIDAASRLIQDGGSARVADVVEIEHDLLGRLVVAGGAMENLVSAERISNTFMPNAINASQAEGVSYGFPVSFATTALFYNKDLLTKAPETFEEIIEFSKTFNNKQEHKYALLWDIQNYYESRMFVTLYGAYEFGNNGTDAKDIGINSEKAQQGLEAMKTLQVANNSNPVDMRNPQVRRGLFNEGKVAAIIDGPWAIEGYQESGINLGVVPMPKLAGQQPRTFATVRLAVVSSYTEYPKAAQLFADYLTSDAMLKKRYEMSRALPPIQSVMEEIIVDADEATYAIITQGFYSDAMPSIPEMGFIWSPMASAITDYWVNDKPASAVLDRALSIIEEQIALQE</sequence>
<dbReference type="GO" id="GO:0042956">
    <property type="term" value="P:maltodextrin transmembrane transport"/>
    <property type="evidence" value="ECO:0007669"/>
    <property type="project" value="TreeGrafter"/>
</dbReference>
<dbReference type="Gene3D" id="3.40.190.10">
    <property type="entry name" value="Periplasmic binding protein-like II"/>
    <property type="match status" value="2"/>
</dbReference>
<dbReference type="CDD" id="cd13586">
    <property type="entry name" value="PBP2_Maltose_binding_like"/>
    <property type="match status" value="1"/>
</dbReference>
<dbReference type="GO" id="GO:0015144">
    <property type="term" value="F:carbohydrate transmembrane transporter activity"/>
    <property type="evidence" value="ECO:0007669"/>
    <property type="project" value="InterPro"/>
</dbReference>
<dbReference type="Pfam" id="PF13416">
    <property type="entry name" value="SBP_bac_8"/>
    <property type="match status" value="1"/>
</dbReference>
<dbReference type="GO" id="GO:0015768">
    <property type="term" value="P:maltose transport"/>
    <property type="evidence" value="ECO:0007669"/>
    <property type="project" value="TreeGrafter"/>
</dbReference>
<comment type="similarity">
    <text evidence="1 6">Belongs to the bacterial solute-binding protein 1 family.</text>
</comment>
<dbReference type="InterPro" id="IPR006060">
    <property type="entry name" value="Maltose/Cyclodextrin-bd"/>
</dbReference>
<dbReference type="InterPro" id="IPR006061">
    <property type="entry name" value="SBP_1_CS"/>
</dbReference>
<dbReference type="PRINTS" id="PR00181">
    <property type="entry name" value="MALTOSEBP"/>
</dbReference>
<evidence type="ECO:0000313" key="7">
    <source>
        <dbReference type="EMBL" id="SBS60567.1"/>
    </source>
</evidence>